<keyword evidence="2" id="KW-1133">Transmembrane helix</keyword>
<evidence type="ECO:0000313" key="5">
    <source>
        <dbReference type="Proteomes" id="UP000737018"/>
    </source>
</evidence>
<feature type="compositionally biased region" description="Basic and acidic residues" evidence="1">
    <location>
        <begin position="1"/>
        <end position="22"/>
    </location>
</feature>
<name>A0A8J4QNF5_9ROSI</name>
<feature type="region of interest" description="Disordered" evidence="1">
    <location>
        <begin position="1"/>
        <end position="109"/>
    </location>
</feature>
<dbReference type="EMBL" id="JRKL02005766">
    <property type="protein sequence ID" value="KAF3949951.1"/>
    <property type="molecule type" value="Genomic_DNA"/>
</dbReference>
<dbReference type="InterPro" id="IPR013989">
    <property type="entry name" value="Dev_and_cell_death_domain"/>
</dbReference>
<dbReference type="AlphaFoldDB" id="A0A8J4QNF5"/>
<dbReference type="Proteomes" id="UP000737018">
    <property type="component" value="Unassembled WGS sequence"/>
</dbReference>
<feature type="compositionally biased region" description="Basic and acidic residues" evidence="1">
    <location>
        <begin position="31"/>
        <end position="72"/>
    </location>
</feature>
<accession>A0A8J4QNF5</accession>
<evidence type="ECO:0000256" key="1">
    <source>
        <dbReference type="SAM" id="MobiDB-lite"/>
    </source>
</evidence>
<keyword evidence="2" id="KW-0472">Membrane</keyword>
<sequence length="273" mass="31513">MLVHMFGEDKQEEKQQIWKGNKESSNNEEQDVNKLKSREESKEKNIVIGERTDKRQRPQKNQEKISELEKCKQKQRNKGNNGGSNNSIKSQKNKEKHDGRERKRNKEKKEEKLGGLIFMCNSKTKPDCFRYSVMGVSTSKKDLVMSIKPGLKLFLFDFDLKLLYGIYKASSSGGMKLEPRAFGGAFPVRVRFTVEKDCFPLSEAVFKKAIKEIYNEKNKFKTELTVRQISELVDYPMMVFRLRNLLAVCYVISLLVVTKCLANVANGRQTHIA</sequence>
<keyword evidence="5" id="KW-1185">Reference proteome</keyword>
<protein>
    <recommendedName>
        <fullName evidence="3">DCD domain-containing protein</fullName>
    </recommendedName>
</protein>
<evidence type="ECO:0000259" key="3">
    <source>
        <dbReference type="PROSITE" id="PS51222"/>
    </source>
</evidence>
<dbReference type="SMART" id="SM00767">
    <property type="entry name" value="DCD"/>
    <property type="match status" value="1"/>
</dbReference>
<dbReference type="Pfam" id="PF10539">
    <property type="entry name" value="Dev_Cell_Death"/>
    <property type="match status" value="1"/>
</dbReference>
<evidence type="ECO:0000256" key="2">
    <source>
        <dbReference type="SAM" id="Phobius"/>
    </source>
</evidence>
<dbReference type="OrthoDB" id="1920894at2759"/>
<gene>
    <name evidence="4" type="ORF">CMV_024240</name>
</gene>
<dbReference type="PROSITE" id="PS51222">
    <property type="entry name" value="DCD"/>
    <property type="match status" value="1"/>
</dbReference>
<reference evidence="4" key="1">
    <citation type="submission" date="2020-03" db="EMBL/GenBank/DDBJ databases">
        <title>Castanea mollissima Vanexum genome sequencing.</title>
        <authorList>
            <person name="Staton M."/>
        </authorList>
    </citation>
    <scope>NUCLEOTIDE SEQUENCE</scope>
    <source>
        <tissue evidence="4">Leaf</tissue>
    </source>
</reference>
<keyword evidence="2" id="KW-0812">Transmembrane</keyword>
<feature type="transmembrane region" description="Helical" evidence="2">
    <location>
        <begin position="245"/>
        <end position="265"/>
    </location>
</feature>
<proteinExistence type="predicted"/>
<dbReference type="PANTHER" id="PTHR46444">
    <property type="entry name" value="DCD (DEVELOPMENT AND CELL DEATH) DOMAIN PROTEIN-RELATED"/>
    <property type="match status" value="1"/>
</dbReference>
<feature type="domain" description="DCD" evidence="3">
    <location>
        <begin position="111"/>
        <end position="238"/>
    </location>
</feature>
<organism evidence="4 5">
    <name type="scientific">Castanea mollissima</name>
    <name type="common">Chinese chestnut</name>
    <dbReference type="NCBI Taxonomy" id="60419"/>
    <lineage>
        <taxon>Eukaryota</taxon>
        <taxon>Viridiplantae</taxon>
        <taxon>Streptophyta</taxon>
        <taxon>Embryophyta</taxon>
        <taxon>Tracheophyta</taxon>
        <taxon>Spermatophyta</taxon>
        <taxon>Magnoliopsida</taxon>
        <taxon>eudicotyledons</taxon>
        <taxon>Gunneridae</taxon>
        <taxon>Pentapetalae</taxon>
        <taxon>rosids</taxon>
        <taxon>fabids</taxon>
        <taxon>Fagales</taxon>
        <taxon>Fagaceae</taxon>
        <taxon>Castanea</taxon>
    </lineage>
</organism>
<dbReference type="PANTHER" id="PTHR46444:SF3">
    <property type="entry name" value="DCD (DEVELOPMENT AND CELL DEATH) DOMAIN PROTEIN"/>
    <property type="match status" value="1"/>
</dbReference>
<evidence type="ECO:0000313" key="4">
    <source>
        <dbReference type="EMBL" id="KAF3949951.1"/>
    </source>
</evidence>
<comment type="caution">
    <text evidence="4">The sequence shown here is derived from an EMBL/GenBank/DDBJ whole genome shotgun (WGS) entry which is preliminary data.</text>
</comment>
<feature type="compositionally biased region" description="Basic and acidic residues" evidence="1">
    <location>
        <begin position="92"/>
        <end position="101"/>
    </location>
</feature>